<accession>A0A6J6C1V2</accession>
<evidence type="ECO:0000313" key="1">
    <source>
        <dbReference type="EMBL" id="CAB4544987.1"/>
    </source>
</evidence>
<proteinExistence type="predicted"/>
<protein>
    <submittedName>
        <fullName evidence="1">Unannotated protein</fullName>
    </submittedName>
</protein>
<dbReference type="AlphaFoldDB" id="A0A6J6C1V2"/>
<sequence>MYLAWCAEQRLNTTALDSADLWVAELESASKHSARHGARSLKAHGKYLAEDLQQADPFARLVLPVEPEPLNARTATDDELERLLAVCTSTIDD</sequence>
<name>A0A6J6C1V2_9ZZZZ</name>
<organism evidence="1">
    <name type="scientific">freshwater metagenome</name>
    <dbReference type="NCBI Taxonomy" id="449393"/>
    <lineage>
        <taxon>unclassified sequences</taxon>
        <taxon>metagenomes</taxon>
        <taxon>ecological metagenomes</taxon>
    </lineage>
</organism>
<reference evidence="1" key="1">
    <citation type="submission" date="2020-05" db="EMBL/GenBank/DDBJ databases">
        <authorList>
            <person name="Chiriac C."/>
            <person name="Salcher M."/>
            <person name="Ghai R."/>
            <person name="Kavagutti S V."/>
        </authorList>
    </citation>
    <scope>NUCLEOTIDE SEQUENCE</scope>
</reference>
<dbReference type="EMBL" id="CAEZSR010000012">
    <property type="protein sequence ID" value="CAB4544987.1"/>
    <property type="molecule type" value="Genomic_DNA"/>
</dbReference>
<gene>
    <name evidence="1" type="ORF">UFOPK1493_00588</name>
</gene>